<organism evidence="2 3">
    <name type="scientific">Cucumis melo</name>
    <name type="common">Muskmelon</name>
    <dbReference type="NCBI Taxonomy" id="3656"/>
    <lineage>
        <taxon>Eukaryota</taxon>
        <taxon>Viridiplantae</taxon>
        <taxon>Streptophyta</taxon>
        <taxon>Embryophyta</taxon>
        <taxon>Tracheophyta</taxon>
        <taxon>Spermatophyta</taxon>
        <taxon>Magnoliopsida</taxon>
        <taxon>eudicotyledons</taxon>
        <taxon>Gunneridae</taxon>
        <taxon>Pentapetalae</taxon>
        <taxon>rosids</taxon>
        <taxon>fabids</taxon>
        <taxon>Cucurbitales</taxon>
        <taxon>Cucurbitaceae</taxon>
        <taxon>Benincaseae</taxon>
        <taxon>Cucumis</taxon>
    </lineage>
</organism>
<dbReference type="PANTHER" id="PTHR46033:SF8">
    <property type="entry name" value="PROTEIN MAINTENANCE OF MERISTEMS-LIKE"/>
    <property type="match status" value="1"/>
</dbReference>
<gene>
    <name evidence="3" type="primary">LOC103501696</name>
</gene>
<feature type="domain" description="Aminotransferase-like plant mobile" evidence="1">
    <location>
        <begin position="1"/>
        <end position="137"/>
    </location>
</feature>
<reference evidence="3" key="1">
    <citation type="submission" date="2025-08" db="UniProtKB">
        <authorList>
            <consortium name="RefSeq"/>
        </authorList>
    </citation>
    <scope>IDENTIFICATION</scope>
    <source>
        <tissue evidence="3">Stem</tissue>
    </source>
</reference>
<proteinExistence type="predicted"/>
<dbReference type="GO" id="GO:0010073">
    <property type="term" value="P:meristem maintenance"/>
    <property type="evidence" value="ECO:0007669"/>
    <property type="project" value="InterPro"/>
</dbReference>
<protein>
    <submittedName>
        <fullName evidence="3">Serine/threonine-protein phosphatase 7 long form homolog</fullName>
    </submittedName>
</protein>
<dbReference type="Pfam" id="PF10536">
    <property type="entry name" value="PMD"/>
    <property type="match status" value="1"/>
</dbReference>
<dbReference type="InParanoid" id="A0A1S3CJL3"/>
<evidence type="ECO:0000313" key="2">
    <source>
        <dbReference type="Proteomes" id="UP001652600"/>
    </source>
</evidence>
<dbReference type="RefSeq" id="XP_008463586.1">
    <property type="nucleotide sequence ID" value="XM_008465364.1"/>
</dbReference>
<sequence>MPCGECTITLQEVAVQLGLPVDREPLTRSLRYNWKVICHDFLGVVPPEKKGQWLSLLWLAEQFQELPLDADIVTVQRYAPAYIMQLIGGFLFADKSNMLVHYMFLQFIFDFDQTGTYAWDAVTLAWLYGELCHARMHSL</sequence>
<evidence type="ECO:0000313" key="3">
    <source>
        <dbReference type="RefSeq" id="XP_008463586.1"/>
    </source>
</evidence>
<evidence type="ECO:0000259" key="1">
    <source>
        <dbReference type="Pfam" id="PF10536"/>
    </source>
</evidence>
<dbReference type="InterPro" id="IPR019557">
    <property type="entry name" value="AminoTfrase-like_pln_mobile"/>
</dbReference>
<dbReference type="InterPro" id="IPR044824">
    <property type="entry name" value="MAIN-like"/>
</dbReference>
<keyword evidence="2" id="KW-1185">Reference proteome</keyword>
<dbReference type="AlphaFoldDB" id="A0A1S3CJL3"/>
<dbReference type="Proteomes" id="UP001652600">
    <property type="component" value="Chromosome 9"/>
</dbReference>
<dbReference type="OrthoDB" id="1599069at2759"/>
<accession>A0A1S3CJL3</accession>
<dbReference type="GeneID" id="103501696"/>
<dbReference type="PANTHER" id="PTHR46033">
    <property type="entry name" value="PROTEIN MAIN-LIKE 2"/>
    <property type="match status" value="1"/>
</dbReference>
<dbReference type="KEGG" id="cmo:103501696"/>
<name>A0A1S3CJL3_CUCME</name>